<protein>
    <submittedName>
        <fullName evidence="1">Uncharacterized protein</fullName>
    </submittedName>
</protein>
<dbReference type="Proteomes" id="UP000002431">
    <property type="component" value="Chromosome"/>
</dbReference>
<reference evidence="1" key="1">
    <citation type="submission" date="2006-04" db="EMBL/GenBank/DDBJ databases">
        <title>Complete sequence of chromosome of Deinococcus geothermalis DSM 11300.</title>
        <authorList>
            <consortium name="US DOE Joint Genome Institute"/>
            <person name="Copeland A."/>
            <person name="Lucas S."/>
            <person name="Lapidus A."/>
            <person name="Barry K."/>
            <person name="Detter J.C."/>
            <person name="Glavina del Rio T."/>
            <person name="Hammon N."/>
            <person name="Israni S."/>
            <person name="Dalin E."/>
            <person name="Tice H."/>
            <person name="Pitluck S."/>
            <person name="Brettin T."/>
            <person name="Bruce D."/>
            <person name="Han C."/>
            <person name="Tapia R."/>
            <person name="Saunders E."/>
            <person name="Gilna P."/>
            <person name="Schmutz J."/>
            <person name="Larimer F."/>
            <person name="Land M."/>
            <person name="Hauser L."/>
            <person name="Kyrpides N."/>
            <person name="Kim E."/>
            <person name="Daly M.J."/>
            <person name="Fredrickson J.K."/>
            <person name="Makarova K.S."/>
            <person name="Gaidamakova E.K."/>
            <person name="Zhai M."/>
            <person name="Richardson P."/>
        </authorList>
    </citation>
    <scope>NUCLEOTIDE SEQUENCE</scope>
    <source>
        <strain evidence="1">DSM 11300</strain>
    </source>
</reference>
<dbReference type="STRING" id="319795.Dgeo_1511"/>
<evidence type="ECO:0000313" key="1">
    <source>
        <dbReference type="EMBL" id="ABF45806.1"/>
    </source>
</evidence>
<accession>Q1IY78</accession>
<organism evidence="1 2">
    <name type="scientific">Deinococcus geothermalis (strain DSM 11300 / CIP 105573 / AG-3a)</name>
    <dbReference type="NCBI Taxonomy" id="319795"/>
    <lineage>
        <taxon>Bacteria</taxon>
        <taxon>Thermotogati</taxon>
        <taxon>Deinococcota</taxon>
        <taxon>Deinococci</taxon>
        <taxon>Deinococcales</taxon>
        <taxon>Deinococcaceae</taxon>
        <taxon>Deinococcus</taxon>
    </lineage>
</organism>
<sequence length="234" mass="25393">MWRWQFWFISLPGVSDRICTISVITRLGDTMKLLALLALVLSTAQAAPILYTVTVKLNPSTAKGTLFIISKGKISGKEYACHSSDTSSLTCKLPKGSYDLSIYPPTRDFSLFDSVKKIINVRGNISITQIVKVKPPAPEMPTAVQRAFNSIAISTNGETEDCKVTSMTRLCVRSPLDIQVVKSLISLNPQVQQVDAWAKAGDLLLGGFDANGVAFQIILSSTGDGGTFMQFIRG</sequence>
<proteinExistence type="predicted"/>
<keyword evidence="2" id="KW-1185">Reference proteome</keyword>
<dbReference type="HOGENOM" id="CLU_1183466_0_0_0"/>
<gene>
    <name evidence="1" type="ordered locus">Dgeo_1511</name>
</gene>
<dbReference type="AlphaFoldDB" id="Q1IY78"/>
<dbReference type="KEGG" id="dge:Dgeo_1511"/>
<name>Q1IY78_DEIGD</name>
<evidence type="ECO:0000313" key="2">
    <source>
        <dbReference type="Proteomes" id="UP000002431"/>
    </source>
</evidence>
<dbReference type="EMBL" id="CP000359">
    <property type="protein sequence ID" value="ABF45806.1"/>
    <property type="molecule type" value="Genomic_DNA"/>
</dbReference>